<dbReference type="AlphaFoldDB" id="A0A9P7AK69"/>
<feature type="transmembrane region" description="Helical" evidence="1">
    <location>
        <begin position="37"/>
        <end position="68"/>
    </location>
</feature>
<evidence type="ECO:0000313" key="3">
    <source>
        <dbReference type="Proteomes" id="UP000807769"/>
    </source>
</evidence>
<dbReference type="RefSeq" id="XP_041184785.1">
    <property type="nucleotide sequence ID" value="XM_041344408.1"/>
</dbReference>
<evidence type="ECO:0000256" key="1">
    <source>
        <dbReference type="SAM" id="Phobius"/>
    </source>
</evidence>
<dbReference type="EMBL" id="JABBWG010000617">
    <property type="protein sequence ID" value="KAG1791145.1"/>
    <property type="molecule type" value="Genomic_DNA"/>
</dbReference>
<organism evidence="2 3">
    <name type="scientific">Suillus subaureus</name>
    <dbReference type="NCBI Taxonomy" id="48587"/>
    <lineage>
        <taxon>Eukaryota</taxon>
        <taxon>Fungi</taxon>
        <taxon>Dikarya</taxon>
        <taxon>Basidiomycota</taxon>
        <taxon>Agaricomycotina</taxon>
        <taxon>Agaricomycetes</taxon>
        <taxon>Agaricomycetidae</taxon>
        <taxon>Boletales</taxon>
        <taxon>Suillineae</taxon>
        <taxon>Suillaceae</taxon>
        <taxon>Suillus</taxon>
    </lineage>
</organism>
<keyword evidence="1" id="KW-0472">Membrane</keyword>
<sequence length="114" mass="12451">MPSGPRPGAPIGYLSALFRSPLNVDEAIELQNCPGPIISFIAVLMLSMLLQCGTGRSYLLLVSLTLLVKWPGASRTKNRGFAWCCLFAACLLVTMAVLAPTRLITARSQYFYRV</sequence>
<dbReference type="Proteomes" id="UP000807769">
    <property type="component" value="Unassembled WGS sequence"/>
</dbReference>
<keyword evidence="3" id="KW-1185">Reference proteome</keyword>
<keyword evidence="1" id="KW-1133">Transmembrane helix</keyword>
<reference evidence="2" key="1">
    <citation type="journal article" date="2020" name="New Phytol.">
        <title>Comparative genomics reveals dynamic genome evolution in host specialist ectomycorrhizal fungi.</title>
        <authorList>
            <person name="Lofgren L.A."/>
            <person name="Nguyen N.H."/>
            <person name="Vilgalys R."/>
            <person name="Ruytinx J."/>
            <person name="Liao H.L."/>
            <person name="Branco S."/>
            <person name="Kuo A."/>
            <person name="LaButti K."/>
            <person name="Lipzen A."/>
            <person name="Andreopoulos W."/>
            <person name="Pangilinan J."/>
            <person name="Riley R."/>
            <person name="Hundley H."/>
            <person name="Na H."/>
            <person name="Barry K."/>
            <person name="Grigoriev I.V."/>
            <person name="Stajich J.E."/>
            <person name="Kennedy P.G."/>
        </authorList>
    </citation>
    <scope>NUCLEOTIDE SEQUENCE</scope>
    <source>
        <strain evidence="2">MN1</strain>
    </source>
</reference>
<accession>A0A9P7AK69</accession>
<gene>
    <name evidence="2" type="ORF">BJ212DRAFT_943701</name>
</gene>
<keyword evidence="1" id="KW-0812">Transmembrane</keyword>
<feature type="transmembrane region" description="Helical" evidence="1">
    <location>
        <begin position="80"/>
        <end position="99"/>
    </location>
</feature>
<proteinExistence type="predicted"/>
<dbReference type="GeneID" id="64638424"/>
<comment type="caution">
    <text evidence="2">The sequence shown here is derived from an EMBL/GenBank/DDBJ whole genome shotgun (WGS) entry which is preliminary data.</text>
</comment>
<evidence type="ECO:0000313" key="2">
    <source>
        <dbReference type="EMBL" id="KAG1791145.1"/>
    </source>
</evidence>
<name>A0A9P7AK69_9AGAM</name>
<protein>
    <submittedName>
        <fullName evidence="2">Uncharacterized protein</fullName>
    </submittedName>
</protein>